<name>A0A2I0BCF6_9ASPA</name>
<evidence type="ECO:0000256" key="9">
    <source>
        <dbReference type="PIRSR" id="PIRSR600823-1"/>
    </source>
</evidence>
<dbReference type="SUPFAM" id="SSF48113">
    <property type="entry name" value="Heme-dependent peroxidases"/>
    <property type="match status" value="1"/>
</dbReference>
<keyword evidence="13" id="KW-0964">Secreted</keyword>
<keyword evidence="17" id="KW-1185">Reference proteome</keyword>
<feature type="binding site" evidence="10">
    <location>
        <position position="74"/>
    </location>
    <ligand>
        <name>Ca(2+)</name>
        <dbReference type="ChEBI" id="CHEBI:29108"/>
        <label>1</label>
    </ligand>
</feature>
<dbReference type="PROSITE" id="PS50873">
    <property type="entry name" value="PEROXIDASE_4"/>
    <property type="match status" value="1"/>
</dbReference>
<dbReference type="GO" id="GO:0140825">
    <property type="term" value="F:lactoperoxidase activity"/>
    <property type="evidence" value="ECO:0007669"/>
    <property type="project" value="UniProtKB-EC"/>
</dbReference>
<keyword evidence="6 13" id="KW-0560">Oxidoreductase</keyword>
<comment type="similarity">
    <text evidence="13">Belongs to the peroxidase family. Classical plant (class III) peroxidase subfamily.</text>
</comment>
<dbReference type="EMBL" id="KZ451895">
    <property type="protein sequence ID" value="PKA65470.1"/>
    <property type="molecule type" value="Genomic_DNA"/>
</dbReference>
<dbReference type="InterPro" id="IPR000823">
    <property type="entry name" value="Peroxidase_pln"/>
</dbReference>
<evidence type="ECO:0000256" key="1">
    <source>
        <dbReference type="ARBA" id="ARBA00000189"/>
    </source>
</evidence>
<organism evidence="16 17">
    <name type="scientific">Apostasia shenzhenica</name>
    <dbReference type="NCBI Taxonomy" id="1088818"/>
    <lineage>
        <taxon>Eukaryota</taxon>
        <taxon>Viridiplantae</taxon>
        <taxon>Streptophyta</taxon>
        <taxon>Embryophyta</taxon>
        <taxon>Tracheophyta</taxon>
        <taxon>Spermatophyta</taxon>
        <taxon>Magnoliopsida</taxon>
        <taxon>Liliopsida</taxon>
        <taxon>Asparagales</taxon>
        <taxon>Orchidaceae</taxon>
        <taxon>Apostasioideae</taxon>
        <taxon>Apostasia</taxon>
    </lineage>
</organism>
<accession>A0A2I0BCF6</accession>
<dbReference type="GO" id="GO:0046872">
    <property type="term" value="F:metal ion binding"/>
    <property type="evidence" value="ECO:0007669"/>
    <property type="project" value="UniProtKB-UniRule"/>
</dbReference>
<keyword evidence="12" id="KW-1015">Disulfide bond</keyword>
<dbReference type="PANTHER" id="PTHR31235">
    <property type="entry name" value="PEROXIDASE 25-RELATED"/>
    <property type="match status" value="1"/>
</dbReference>
<dbReference type="GO" id="GO:0042744">
    <property type="term" value="P:hydrogen peroxide catabolic process"/>
    <property type="evidence" value="ECO:0007669"/>
    <property type="project" value="UniProtKB-KW"/>
</dbReference>
<reference evidence="16 17" key="1">
    <citation type="journal article" date="2017" name="Nature">
        <title>The Apostasia genome and the evolution of orchids.</title>
        <authorList>
            <person name="Zhang G.Q."/>
            <person name="Liu K.W."/>
            <person name="Li Z."/>
            <person name="Lohaus R."/>
            <person name="Hsiao Y.Y."/>
            <person name="Niu S.C."/>
            <person name="Wang J.Y."/>
            <person name="Lin Y.C."/>
            <person name="Xu Q."/>
            <person name="Chen L.J."/>
            <person name="Yoshida K."/>
            <person name="Fujiwara S."/>
            <person name="Wang Z.W."/>
            <person name="Zhang Y.Q."/>
            <person name="Mitsuda N."/>
            <person name="Wang M."/>
            <person name="Liu G.H."/>
            <person name="Pecoraro L."/>
            <person name="Huang H.X."/>
            <person name="Xiao X.J."/>
            <person name="Lin M."/>
            <person name="Wu X.Y."/>
            <person name="Wu W.L."/>
            <person name="Chen Y.Y."/>
            <person name="Chang S.B."/>
            <person name="Sakamoto S."/>
            <person name="Ohme-Takagi M."/>
            <person name="Yagi M."/>
            <person name="Zeng S.J."/>
            <person name="Shen C.Y."/>
            <person name="Yeh C.M."/>
            <person name="Luo Y.B."/>
            <person name="Tsai W.C."/>
            <person name="Van de Peer Y."/>
            <person name="Liu Z.J."/>
        </authorList>
    </citation>
    <scope>NUCLEOTIDE SEQUENCE [LARGE SCALE GENOMIC DNA]</scope>
    <source>
        <strain evidence="17">cv. Shenzhen</strain>
        <tissue evidence="16">Stem</tissue>
    </source>
</reference>
<feature type="binding site" evidence="10">
    <location>
        <position position="65"/>
    </location>
    <ligand>
        <name>Ca(2+)</name>
        <dbReference type="ChEBI" id="CHEBI:29108"/>
        <label>1</label>
    </ligand>
</feature>
<evidence type="ECO:0000256" key="4">
    <source>
        <dbReference type="ARBA" id="ARBA00022723"/>
    </source>
</evidence>
<feature type="binding site" evidence="10">
    <location>
        <position position="56"/>
    </location>
    <ligand>
        <name>Ca(2+)</name>
        <dbReference type="ChEBI" id="CHEBI:29108"/>
        <label>1</label>
    </ligand>
</feature>
<dbReference type="Pfam" id="PF00141">
    <property type="entry name" value="peroxidase"/>
    <property type="match status" value="1"/>
</dbReference>
<dbReference type="GO" id="GO:0020037">
    <property type="term" value="F:heme binding"/>
    <property type="evidence" value="ECO:0007669"/>
    <property type="project" value="UniProtKB-UniRule"/>
</dbReference>
<gene>
    <name evidence="16" type="primary">PER18</name>
    <name evidence="16" type="ORF">AXF42_Ash005804</name>
</gene>
<evidence type="ECO:0000256" key="8">
    <source>
        <dbReference type="ARBA" id="ARBA00023324"/>
    </source>
</evidence>
<comment type="function">
    <text evidence="13">Removal of H(2)O(2), oxidation of toxic reductants, biosynthesis and degradation of lignin, suberization, auxin catabolism, response to environmental stresses such as wounding, pathogen attack and oxidative stress.</text>
</comment>
<feature type="compositionally biased region" description="Polar residues" evidence="14">
    <location>
        <begin position="395"/>
        <end position="408"/>
    </location>
</feature>
<dbReference type="Gene3D" id="1.10.520.10">
    <property type="match status" value="1"/>
</dbReference>
<evidence type="ECO:0000256" key="10">
    <source>
        <dbReference type="PIRSR" id="PIRSR600823-3"/>
    </source>
</evidence>
<evidence type="ECO:0000313" key="17">
    <source>
        <dbReference type="Proteomes" id="UP000236161"/>
    </source>
</evidence>
<dbReference type="AlphaFoldDB" id="A0A2I0BCF6"/>
<comment type="catalytic activity">
    <reaction evidence="1 13">
        <text>2 a phenolic donor + H2O2 = 2 a phenolic radical donor + 2 H2O</text>
        <dbReference type="Rhea" id="RHEA:56136"/>
        <dbReference type="ChEBI" id="CHEBI:15377"/>
        <dbReference type="ChEBI" id="CHEBI:16240"/>
        <dbReference type="ChEBI" id="CHEBI:139520"/>
        <dbReference type="ChEBI" id="CHEBI:139521"/>
        <dbReference type="EC" id="1.11.1.7"/>
    </reaction>
</comment>
<evidence type="ECO:0000256" key="5">
    <source>
        <dbReference type="ARBA" id="ARBA00022837"/>
    </source>
</evidence>
<protein>
    <recommendedName>
        <fullName evidence="13">Peroxidase</fullName>
        <ecNumber evidence="13">1.11.1.7</ecNumber>
    </recommendedName>
</protein>
<evidence type="ECO:0000256" key="14">
    <source>
        <dbReference type="SAM" id="MobiDB-lite"/>
    </source>
</evidence>
<feature type="disulfide bond" evidence="12">
    <location>
        <begin position="57"/>
        <end position="62"/>
    </location>
</feature>
<feature type="binding site" evidence="10">
    <location>
        <position position="63"/>
    </location>
    <ligand>
        <name>Ca(2+)</name>
        <dbReference type="ChEBI" id="CHEBI:29108"/>
        <label>1</label>
    </ligand>
</feature>
<evidence type="ECO:0000256" key="13">
    <source>
        <dbReference type="RuleBase" id="RU362060"/>
    </source>
</evidence>
<feature type="active site" description="Proton acceptor" evidence="9">
    <location>
        <position position="55"/>
    </location>
</feature>
<evidence type="ECO:0000313" key="16">
    <source>
        <dbReference type="EMBL" id="PKA65470.1"/>
    </source>
</evidence>
<feature type="binding site" evidence="10">
    <location>
        <position position="61"/>
    </location>
    <ligand>
        <name>Ca(2+)</name>
        <dbReference type="ChEBI" id="CHEBI:29108"/>
        <label>1</label>
    </ligand>
</feature>
<comment type="cofactor">
    <cofactor evidence="13">
        <name>heme b</name>
        <dbReference type="ChEBI" id="CHEBI:60344"/>
    </cofactor>
    <text evidence="13">Binds 1 heme b (iron(II)-protoporphyrin IX) group per subunit.</text>
</comment>
<dbReference type="PRINTS" id="PR00461">
    <property type="entry name" value="PLPEROXIDASE"/>
</dbReference>
<dbReference type="InterPro" id="IPR010255">
    <property type="entry name" value="Haem_peroxidase_sf"/>
</dbReference>
<dbReference type="InterPro" id="IPR002016">
    <property type="entry name" value="Haem_peroxidase"/>
</dbReference>
<evidence type="ECO:0000256" key="2">
    <source>
        <dbReference type="ARBA" id="ARBA00022559"/>
    </source>
</evidence>
<dbReference type="STRING" id="1088818.A0A2I0BCF6"/>
<dbReference type="Proteomes" id="UP000236161">
    <property type="component" value="Unassembled WGS sequence"/>
</dbReference>
<keyword evidence="5 10" id="KW-0106">Calcium</keyword>
<dbReference type="GO" id="GO:0006979">
    <property type="term" value="P:response to oxidative stress"/>
    <property type="evidence" value="ECO:0007669"/>
    <property type="project" value="UniProtKB-UniRule"/>
</dbReference>
<proteinExistence type="inferred from homology"/>
<keyword evidence="4 10" id="KW-0479">Metal-binding</keyword>
<evidence type="ECO:0000256" key="3">
    <source>
        <dbReference type="ARBA" id="ARBA00022617"/>
    </source>
</evidence>
<feature type="site" description="Transition state stabilizer" evidence="11">
    <location>
        <position position="51"/>
    </location>
</feature>
<evidence type="ECO:0000256" key="6">
    <source>
        <dbReference type="ARBA" id="ARBA00023002"/>
    </source>
</evidence>
<feature type="binding site" evidence="10">
    <location>
        <position position="59"/>
    </location>
    <ligand>
        <name>Ca(2+)</name>
        <dbReference type="ChEBI" id="CHEBI:29108"/>
        <label>1</label>
    </ligand>
</feature>
<evidence type="ECO:0000256" key="11">
    <source>
        <dbReference type="PIRSR" id="PIRSR600823-4"/>
    </source>
</evidence>
<keyword evidence="3 13" id="KW-0349">Heme</keyword>
<feature type="domain" description="Plant heme peroxidase family profile" evidence="15">
    <location>
        <begin position="14"/>
        <end position="186"/>
    </location>
</feature>
<sequence length="408" mass="43281">MAFLLLSHSSSSSPLSPAFYSLSCPNVALLIRDSIRSAAASDESLPGKLLRLLFHDCIVEGCDASVLVAGNGTERSDPANRSLGGFAAVEAAKRLVELFCAGVVSCADVLVLAAREAVVLVGEVVKRKKTERGPSVEVPLGRRDGRISSASNVRPNMVDTSFSLNDMDKIFSSKGLNMDDLVALSGVKPKNKTELVVFEEEKGRTDEKRDREEEEKPKLHTKRGEFDFGHICVLGKEFADGAVGASGKARAHDGVVQLQRRACGVHQGGMDTAVQAGANSPAGFLLRLGLYHRCGRRLPVASESCFPSLGDPSSVLWVDDLLSCPSSELSASGRRVAVAAVRNFGATGEVRVAEGADLLCYSAARRSPLGVGLRLPTELLVLDSSPPPPSFTTSGESFASSPRGSRWT</sequence>
<evidence type="ECO:0000259" key="15">
    <source>
        <dbReference type="PROSITE" id="PS50873"/>
    </source>
</evidence>
<feature type="region of interest" description="Disordered" evidence="14">
    <location>
        <begin position="386"/>
        <end position="408"/>
    </location>
</feature>
<dbReference type="OrthoDB" id="2113341at2759"/>
<keyword evidence="8 13" id="KW-0376">Hydrogen peroxide</keyword>
<keyword evidence="7 13" id="KW-0408">Iron</keyword>
<keyword evidence="2 13" id="KW-0575">Peroxidase</keyword>
<comment type="subcellular location">
    <subcellularLocation>
        <location evidence="13">Secreted</location>
    </subcellularLocation>
</comment>
<dbReference type="PRINTS" id="PR00458">
    <property type="entry name" value="PEROXIDASE"/>
</dbReference>
<dbReference type="EC" id="1.11.1.7" evidence="13"/>
<dbReference type="GO" id="GO:0005576">
    <property type="term" value="C:extracellular region"/>
    <property type="evidence" value="ECO:0007669"/>
    <property type="project" value="UniProtKB-SubCell"/>
</dbReference>
<evidence type="ECO:0000256" key="12">
    <source>
        <dbReference type="PIRSR" id="PIRSR600823-5"/>
    </source>
</evidence>
<evidence type="ECO:0000256" key="7">
    <source>
        <dbReference type="ARBA" id="ARBA00023004"/>
    </source>
</evidence>
<feature type="disulfide bond" evidence="12">
    <location>
        <begin position="24"/>
        <end position="100"/>
    </location>
</feature>
<comment type="cofactor">
    <cofactor evidence="10 13">
        <name>Ca(2+)</name>
        <dbReference type="ChEBI" id="CHEBI:29108"/>
    </cofactor>
    <text evidence="10 13">Binds 2 calcium ions per subunit.</text>
</comment>
<dbReference type="Gene3D" id="1.10.420.10">
    <property type="entry name" value="Peroxidase, domain 2"/>
    <property type="match status" value="1"/>
</dbReference>